<proteinExistence type="predicted"/>
<gene>
    <name evidence="2" type="ORF">E6C27_scaffold551G00200</name>
</gene>
<organism evidence="2 3">
    <name type="scientific">Cucumis melo var. makuwa</name>
    <name type="common">Oriental melon</name>
    <dbReference type="NCBI Taxonomy" id="1194695"/>
    <lineage>
        <taxon>Eukaryota</taxon>
        <taxon>Viridiplantae</taxon>
        <taxon>Streptophyta</taxon>
        <taxon>Embryophyta</taxon>
        <taxon>Tracheophyta</taxon>
        <taxon>Spermatophyta</taxon>
        <taxon>Magnoliopsida</taxon>
        <taxon>eudicotyledons</taxon>
        <taxon>Gunneridae</taxon>
        <taxon>Pentapetalae</taxon>
        <taxon>rosids</taxon>
        <taxon>fabids</taxon>
        <taxon>Cucurbitales</taxon>
        <taxon>Cucurbitaceae</taxon>
        <taxon>Benincaseae</taxon>
        <taxon>Cucumis</taxon>
    </lineage>
</organism>
<feature type="region of interest" description="Disordered" evidence="1">
    <location>
        <begin position="1"/>
        <end position="68"/>
    </location>
</feature>
<reference evidence="2 3" key="1">
    <citation type="submission" date="2019-08" db="EMBL/GenBank/DDBJ databases">
        <title>Draft genome sequences of two oriental melons (Cucumis melo L. var makuwa).</title>
        <authorList>
            <person name="Kwon S.-Y."/>
        </authorList>
    </citation>
    <scope>NUCLEOTIDE SEQUENCE [LARGE SCALE GENOMIC DNA]</scope>
    <source>
        <strain evidence="3">cv. SW 3</strain>
        <tissue evidence="2">Leaf</tissue>
    </source>
</reference>
<dbReference type="EMBL" id="SSTE01005986">
    <property type="protein sequence ID" value="KAA0059741.1"/>
    <property type="molecule type" value="Genomic_DNA"/>
</dbReference>
<evidence type="ECO:0000313" key="2">
    <source>
        <dbReference type="EMBL" id="KAA0059741.1"/>
    </source>
</evidence>
<evidence type="ECO:0000256" key="1">
    <source>
        <dbReference type="SAM" id="MobiDB-lite"/>
    </source>
</evidence>
<feature type="compositionally biased region" description="Polar residues" evidence="1">
    <location>
        <begin position="8"/>
        <end position="20"/>
    </location>
</feature>
<name>A0A5A7V1Y0_CUCMM</name>
<protein>
    <submittedName>
        <fullName evidence="2">Transcription factor GTE10-like isoform X3</fullName>
    </submittedName>
</protein>
<comment type="caution">
    <text evidence="2">The sequence shown here is derived from an EMBL/GenBank/DDBJ whole genome shotgun (WGS) entry which is preliminary data.</text>
</comment>
<dbReference type="AlphaFoldDB" id="A0A5A7V1Y0"/>
<evidence type="ECO:0000313" key="3">
    <source>
        <dbReference type="Proteomes" id="UP000321393"/>
    </source>
</evidence>
<dbReference type="Proteomes" id="UP000321393">
    <property type="component" value="Unassembled WGS sequence"/>
</dbReference>
<sequence>MSGKDLPMQSSASGQTSGEVSQDRLSRRCVGHASGKPLPTSSFPTQSTASGKPHLLSRHRVLRRESSSDRLYRAALLRNRFADTILKAREKALEKVC</sequence>
<feature type="compositionally biased region" description="Polar residues" evidence="1">
    <location>
        <begin position="39"/>
        <end position="50"/>
    </location>
</feature>
<dbReference type="OrthoDB" id="1702971at2759"/>
<accession>A0A5A7V1Y0</accession>